<dbReference type="Gene3D" id="1.10.760.10">
    <property type="entry name" value="Cytochrome c-like domain"/>
    <property type="match status" value="1"/>
</dbReference>
<dbReference type="InterPro" id="IPR013428">
    <property type="entry name" value="Membrane-bound_put_N"/>
</dbReference>
<dbReference type="EMBL" id="JBHSJJ010000004">
    <property type="protein sequence ID" value="MFC4871846.1"/>
    <property type="molecule type" value="Genomic_DNA"/>
</dbReference>
<evidence type="ECO:0000256" key="2">
    <source>
        <dbReference type="ARBA" id="ARBA00022723"/>
    </source>
</evidence>
<dbReference type="RefSeq" id="WP_377063701.1">
    <property type="nucleotide sequence ID" value="NZ_JBHSJJ010000004.1"/>
</dbReference>
<dbReference type="SUPFAM" id="SSF50952">
    <property type="entry name" value="Soluble quinoprotein glucose dehydrogenase"/>
    <property type="match status" value="1"/>
</dbReference>
<dbReference type="InterPro" id="IPR036909">
    <property type="entry name" value="Cyt_c-like_dom_sf"/>
</dbReference>
<dbReference type="PANTHER" id="PTHR33546">
    <property type="entry name" value="LARGE, MULTIFUNCTIONAL SECRETED PROTEIN-RELATED"/>
    <property type="match status" value="1"/>
</dbReference>
<dbReference type="PROSITE" id="PS51007">
    <property type="entry name" value="CYTC"/>
    <property type="match status" value="1"/>
</dbReference>
<comment type="caution">
    <text evidence="6">The sequence shown here is derived from an EMBL/GenBank/DDBJ whole genome shotgun (WGS) entry which is preliminary data.</text>
</comment>
<organism evidence="6 7">
    <name type="scientific">Negadavirga shengliensis</name>
    <dbReference type="NCBI Taxonomy" id="1389218"/>
    <lineage>
        <taxon>Bacteria</taxon>
        <taxon>Pseudomonadati</taxon>
        <taxon>Bacteroidota</taxon>
        <taxon>Cytophagia</taxon>
        <taxon>Cytophagales</taxon>
        <taxon>Cyclobacteriaceae</taxon>
        <taxon>Negadavirga</taxon>
    </lineage>
</organism>
<sequence>MNANQGADPHMRFFLIFWCLTLLLQNCGQDKDLKHQTVLHPYAANEEVARYMENFEGRGDLTDPTSKPTSPDMAVQQFKVAGDLQLELVLSEPDIVQPLHISFDHRGRMWVVQYRQYPYPKGLKITDIDNHTRVKFDKIPDAPPLGDKGADRITVFEDTDGDGKYDRSFDAIEGLNIATSVALGRGKIWVLNPPYLLAYKDADGDGIPEDNPEVHLKGFGLEDTHSVANSLTWGPDGWLYGVQGSTTTAKIEVTGSSHVTSFSGQAIWRYHPENKTFEIFAEGGGNNPFNLEFDRKGRIYSGSNGYGRGPYYKQGAYYIKSWGKHGPLTNPYAFGYLPNMPLEGEKKRFTHSMIIYEGNGFPEAYQGKMLAANPLHNYLQLTRMEKLGSSFQNIDESIILATEDKWFRPVDMKLGPDGGIYLADWYDSRLSHVDPRDTWHKSSGRIYKLTGNGLNNNPGPFDLSQNDTKSLIDYLSHPNKWFRQQALKQLGDRGDKQALPLLFKLFEKGNDQEALEALWGVHLSGGFTDDFAVKALAHRDPHVRMWALRLIGDYQKVSADLSMTLKSLATKEKSAEVRSQLAATAKRLPSEAALPIISNLAQYHDDAEDPDIPMQLWWALEAKIHENPESALGFFKNEKHWHTPVAEKFLLNRAMQRFAMEGGQENLRFCQKLLDLAPGKKQAEILVAGLYQGLGGQDLVSLPETLLKAIQPYTDDYNSLALSLRSGERKDVKKAFSIIQDEKEPIGRRLSLIHIFGEIHEPEAVDVLLGLITASGGSPAIQQAALHALTNYPDPQIGRNLAKTYPSIRADEYVREAAIRLFASRKSWALSFLEEIDRHKIIHKEDVPYALARNFYLLGDSEIDRLTGKLWPQTLPLDAASISTEMRRVKNIVQSGLGDVFNGKSVFFSNCGQCHQMHGEGGLSGPDLSGYDRSQLDYWLLHIIDPNADIREGFELVNALTDDGRIITGKLTETEGQTMRVVPPSGGKPTTLTKEKLNKMDVSDISFMPERLLEGLSDQEIRDLFSFLMN</sequence>
<reference evidence="7" key="1">
    <citation type="journal article" date="2019" name="Int. J. Syst. Evol. Microbiol.">
        <title>The Global Catalogue of Microorganisms (GCM) 10K type strain sequencing project: providing services to taxonomists for standard genome sequencing and annotation.</title>
        <authorList>
            <consortium name="The Broad Institute Genomics Platform"/>
            <consortium name="The Broad Institute Genome Sequencing Center for Infectious Disease"/>
            <person name="Wu L."/>
            <person name="Ma J."/>
        </authorList>
    </citation>
    <scope>NUCLEOTIDE SEQUENCE [LARGE SCALE GENOMIC DNA]</scope>
    <source>
        <strain evidence="7">CGMCC 4.7466</strain>
    </source>
</reference>
<name>A0ABV9SZK2_9BACT</name>
<dbReference type="NCBIfam" id="TIGR02603">
    <property type="entry name" value="CxxCH_TIGR02603"/>
    <property type="match status" value="1"/>
</dbReference>
<proteinExistence type="predicted"/>
<dbReference type="InterPro" id="IPR011041">
    <property type="entry name" value="Quinoprot_gluc/sorb_DH_b-prop"/>
</dbReference>
<dbReference type="Gene3D" id="2.120.10.30">
    <property type="entry name" value="TolB, C-terminal domain"/>
    <property type="match status" value="1"/>
</dbReference>
<dbReference type="InterPro" id="IPR011989">
    <property type="entry name" value="ARM-like"/>
</dbReference>
<dbReference type="InterPro" id="IPR013427">
    <property type="entry name" value="Haem-bd_dom_put"/>
</dbReference>
<dbReference type="NCBIfam" id="TIGR02604">
    <property type="entry name" value="Piru_Ver_Nterm"/>
    <property type="match status" value="1"/>
</dbReference>
<dbReference type="Gene3D" id="1.25.10.10">
    <property type="entry name" value="Leucine-rich Repeat Variant"/>
    <property type="match status" value="1"/>
</dbReference>
<dbReference type="Pfam" id="PF00034">
    <property type="entry name" value="Cytochrom_C"/>
    <property type="match status" value="1"/>
</dbReference>
<protein>
    <submittedName>
        <fullName evidence="6">PVC-type heme-binding CxxCH protein</fullName>
    </submittedName>
</protein>
<dbReference type="SUPFAM" id="SSF46626">
    <property type="entry name" value="Cytochrome c"/>
    <property type="match status" value="1"/>
</dbReference>
<evidence type="ECO:0000259" key="5">
    <source>
        <dbReference type="PROSITE" id="PS51007"/>
    </source>
</evidence>
<dbReference type="Pfam" id="PF23500">
    <property type="entry name" value="DUF7133"/>
    <property type="match status" value="1"/>
</dbReference>
<evidence type="ECO:0000256" key="4">
    <source>
        <dbReference type="PROSITE-ProRule" id="PRU00433"/>
    </source>
</evidence>
<dbReference type="PANTHER" id="PTHR33546:SF1">
    <property type="entry name" value="LARGE, MULTIFUNCTIONAL SECRETED PROTEIN"/>
    <property type="match status" value="1"/>
</dbReference>
<keyword evidence="7" id="KW-1185">Reference proteome</keyword>
<keyword evidence="3 4" id="KW-0408">Iron</keyword>
<dbReference type="InterPro" id="IPR009056">
    <property type="entry name" value="Cyt_c-like_dom"/>
</dbReference>
<feature type="domain" description="Cytochrome c" evidence="5">
    <location>
        <begin position="898"/>
        <end position="1030"/>
    </location>
</feature>
<evidence type="ECO:0000313" key="7">
    <source>
        <dbReference type="Proteomes" id="UP001595818"/>
    </source>
</evidence>
<dbReference type="InterPro" id="IPR016024">
    <property type="entry name" value="ARM-type_fold"/>
</dbReference>
<dbReference type="InterPro" id="IPR055557">
    <property type="entry name" value="DUF7133"/>
</dbReference>
<keyword evidence="2 4" id="KW-0479">Metal-binding</keyword>
<accession>A0ABV9SZK2</accession>
<keyword evidence="1 4" id="KW-0349">Heme</keyword>
<evidence type="ECO:0000313" key="6">
    <source>
        <dbReference type="EMBL" id="MFC4871846.1"/>
    </source>
</evidence>
<gene>
    <name evidence="6" type="ORF">ACFPFU_09125</name>
</gene>
<evidence type="ECO:0000256" key="3">
    <source>
        <dbReference type="ARBA" id="ARBA00023004"/>
    </source>
</evidence>
<dbReference type="SUPFAM" id="SSF48371">
    <property type="entry name" value="ARM repeat"/>
    <property type="match status" value="1"/>
</dbReference>
<evidence type="ECO:0000256" key="1">
    <source>
        <dbReference type="ARBA" id="ARBA00022617"/>
    </source>
</evidence>
<dbReference type="Proteomes" id="UP001595818">
    <property type="component" value="Unassembled WGS sequence"/>
</dbReference>
<dbReference type="InterPro" id="IPR011042">
    <property type="entry name" value="6-blade_b-propeller_TolB-like"/>
</dbReference>